<keyword evidence="4" id="KW-1185">Reference proteome</keyword>
<name>A0ABQ4TQA0_9HYPH</name>
<feature type="chain" id="PRO_5046809015" evidence="2">
    <location>
        <begin position="23"/>
        <end position="109"/>
    </location>
</feature>
<dbReference type="EMBL" id="BPRA01000010">
    <property type="protein sequence ID" value="GJE56018.1"/>
    <property type="molecule type" value="Genomic_DNA"/>
</dbReference>
<evidence type="ECO:0000313" key="3">
    <source>
        <dbReference type="EMBL" id="GJE56018.1"/>
    </source>
</evidence>
<dbReference type="Proteomes" id="UP001055101">
    <property type="component" value="Unassembled WGS sequence"/>
</dbReference>
<sequence length="109" mass="10152">MKSKTAAALGVPLLLLSGAASAQSGGGNKPAEIRQPGPPRITTPGEPATEFVKPGGGTKSGPGSVETQVRGGTGADSRSSSSAADGNAEKPELPVGNTGGGGGSGAGGG</sequence>
<feature type="signal peptide" evidence="2">
    <location>
        <begin position="1"/>
        <end position="22"/>
    </location>
</feature>
<evidence type="ECO:0000256" key="2">
    <source>
        <dbReference type="SAM" id="SignalP"/>
    </source>
</evidence>
<reference evidence="3" key="2">
    <citation type="submission" date="2021-08" db="EMBL/GenBank/DDBJ databases">
        <authorList>
            <person name="Tani A."/>
            <person name="Ola A."/>
            <person name="Ogura Y."/>
            <person name="Katsura K."/>
            <person name="Hayashi T."/>
        </authorList>
    </citation>
    <scope>NUCLEOTIDE SEQUENCE</scope>
    <source>
        <strain evidence="3">DSM 23674</strain>
    </source>
</reference>
<evidence type="ECO:0000256" key="1">
    <source>
        <dbReference type="SAM" id="MobiDB-lite"/>
    </source>
</evidence>
<dbReference type="RefSeq" id="WP_147819083.1">
    <property type="nucleotide sequence ID" value="NZ_BPRA01000010.1"/>
</dbReference>
<keyword evidence="2" id="KW-0732">Signal</keyword>
<protein>
    <submittedName>
        <fullName evidence="3">Uncharacterized protein</fullName>
    </submittedName>
</protein>
<accession>A0ABQ4TQA0</accession>
<gene>
    <name evidence="3" type="ORF">EKPJFOCH_2515</name>
</gene>
<feature type="compositionally biased region" description="Low complexity" evidence="1">
    <location>
        <begin position="75"/>
        <end position="86"/>
    </location>
</feature>
<comment type="caution">
    <text evidence="3">The sequence shown here is derived from an EMBL/GenBank/DDBJ whole genome shotgun (WGS) entry which is preliminary data.</text>
</comment>
<organism evidence="3 4">
    <name type="scientific">Methylobacterium thuringiense</name>
    <dbReference type="NCBI Taxonomy" id="1003091"/>
    <lineage>
        <taxon>Bacteria</taxon>
        <taxon>Pseudomonadati</taxon>
        <taxon>Pseudomonadota</taxon>
        <taxon>Alphaproteobacteria</taxon>
        <taxon>Hyphomicrobiales</taxon>
        <taxon>Methylobacteriaceae</taxon>
        <taxon>Methylobacterium</taxon>
    </lineage>
</organism>
<feature type="region of interest" description="Disordered" evidence="1">
    <location>
        <begin position="20"/>
        <end position="109"/>
    </location>
</feature>
<feature type="compositionally biased region" description="Gly residues" evidence="1">
    <location>
        <begin position="97"/>
        <end position="109"/>
    </location>
</feature>
<proteinExistence type="predicted"/>
<reference evidence="3" key="1">
    <citation type="journal article" date="2021" name="Front. Microbiol.">
        <title>Comprehensive Comparative Genomics and Phenotyping of Methylobacterium Species.</title>
        <authorList>
            <person name="Alessa O."/>
            <person name="Ogura Y."/>
            <person name="Fujitani Y."/>
            <person name="Takami H."/>
            <person name="Hayashi T."/>
            <person name="Sahin N."/>
            <person name="Tani A."/>
        </authorList>
    </citation>
    <scope>NUCLEOTIDE SEQUENCE</scope>
    <source>
        <strain evidence="3">DSM 23674</strain>
    </source>
</reference>
<evidence type="ECO:0000313" key="4">
    <source>
        <dbReference type="Proteomes" id="UP001055101"/>
    </source>
</evidence>